<proteinExistence type="predicted"/>
<evidence type="ECO:0000313" key="1">
    <source>
        <dbReference type="EMBL" id="KAJ7034369.1"/>
    </source>
</evidence>
<accession>A0AAD6SUL8</accession>
<name>A0AAD6SUL8_9AGAR</name>
<protein>
    <submittedName>
        <fullName evidence="1">Uncharacterized protein</fullName>
    </submittedName>
</protein>
<organism evidence="1 2">
    <name type="scientific">Mycena alexandri</name>
    <dbReference type="NCBI Taxonomy" id="1745969"/>
    <lineage>
        <taxon>Eukaryota</taxon>
        <taxon>Fungi</taxon>
        <taxon>Dikarya</taxon>
        <taxon>Basidiomycota</taxon>
        <taxon>Agaricomycotina</taxon>
        <taxon>Agaricomycetes</taxon>
        <taxon>Agaricomycetidae</taxon>
        <taxon>Agaricales</taxon>
        <taxon>Marasmiineae</taxon>
        <taxon>Mycenaceae</taxon>
        <taxon>Mycena</taxon>
    </lineage>
</organism>
<dbReference type="Proteomes" id="UP001218188">
    <property type="component" value="Unassembled WGS sequence"/>
</dbReference>
<comment type="caution">
    <text evidence="1">The sequence shown here is derived from an EMBL/GenBank/DDBJ whole genome shotgun (WGS) entry which is preliminary data.</text>
</comment>
<gene>
    <name evidence="1" type="ORF">C8F04DRAFT_1395435</name>
</gene>
<feature type="non-terminal residue" evidence="1">
    <location>
        <position position="1"/>
    </location>
</feature>
<dbReference type="PANTHER" id="PTHR31912">
    <property type="entry name" value="IP13529P"/>
    <property type="match status" value="1"/>
</dbReference>
<reference evidence="1" key="1">
    <citation type="submission" date="2023-03" db="EMBL/GenBank/DDBJ databases">
        <title>Massive genome expansion in bonnet fungi (Mycena s.s.) driven by repeated elements and novel gene families across ecological guilds.</title>
        <authorList>
            <consortium name="Lawrence Berkeley National Laboratory"/>
            <person name="Harder C.B."/>
            <person name="Miyauchi S."/>
            <person name="Viragh M."/>
            <person name="Kuo A."/>
            <person name="Thoen E."/>
            <person name="Andreopoulos B."/>
            <person name="Lu D."/>
            <person name="Skrede I."/>
            <person name="Drula E."/>
            <person name="Henrissat B."/>
            <person name="Morin E."/>
            <person name="Kohler A."/>
            <person name="Barry K."/>
            <person name="LaButti K."/>
            <person name="Morin E."/>
            <person name="Salamov A."/>
            <person name="Lipzen A."/>
            <person name="Mereny Z."/>
            <person name="Hegedus B."/>
            <person name="Baldrian P."/>
            <person name="Stursova M."/>
            <person name="Weitz H."/>
            <person name="Taylor A."/>
            <person name="Grigoriev I.V."/>
            <person name="Nagy L.G."/>
            <person name="Martin F."/>
            <person name="Kauserud H."/>
        </authorList>
    </citation>
    <scope>NUCLEOTIDE SEQUENCE</scope>
    <source>
        <strain evidence="1">CBHHK200</strain>
    </source>
</reference>
<sequence length="298" mass="33671">MHLSRLSRLVQDAKDVKDEYPEDGEDELDDDMAYTQDFANSEVTKHLQFYPEETTGPISEVWQAQRWKEYKPSKLTPMYSCGVRQFFVDELALLNDNSLVIPVAWIKRDGVLCADCLNVTPAITGWTIGANVRSVPAIQFQYNYYDVIERVGDEKITWAADAKPPNMPNKLRELAEGDNLMIPIWADNVSGNKSKQYNKHINMYLANSNIPGQLLQQEYFVRFVSTSPHATSPEQFSALKEQIEATHTKPIPCYNAETKRKSSHMGGNANCGCRRCKAGGPHTVTETDQGYHAMHYAG</sequence>
<evidence type="ECO:0000313" key="2">
    <source>
        <dbReference type="Proteomes" id="UP001218188"/>
    </source>
</evidence>
<dbReference type="PANTHER" id="PTHR31912:SF34">
    <property type="entry name" value="NOTOCHORD-RELATED PROTEIN"/>
    <property type="match status" value="1"/>
</dbReference>
<dbReference type="AlphaFoldDB" id="A0AAD6SUL8"/>
<dbReference type="EMBL" id="JARJCM010000057">
    <property type="protein sequence ID" value="KAJ7034369.1"/>
    <property type="molecule type" value="Genomic_DNA"/>
</dbReference>
<keyword evidence="2" id="KW-1185">Reference proteome</keyword>